<feature type="coiled-coil region" evidence="1">
    <location>
        <begin position="168"/>
        <end position="213"/>
    </location>
</feature>
<evidence type="ECO:0000256" key="1">
    <source>
        <dbReference type="SAM" id="Coils"/>
    </source>
</evidence>
<dbReference type="Proteomes" id="UP001595886">
    <property type="component" value="Unassembled WGS sequence"/>
</dbReference>
<evidence type="ECO:0000256" key="2">
    <source>
        <dbReference type="SAM" id="SignalP"/>
    </source>
</evidence>
<evidence type="ECO:0000313" key="5">
    <source>
        <dbReference type="Proteomes" id="UP001595886"/>
    </source>
</evidence>
<name>A0ABV9QQ88_9GAMM</name>
<feature type="coiled-coil region" evidence="1">
    <location>
        <begin position="70"/>
        <end position="97"/>
    </location>
</feature>
<evidence type="ECO:0000259" key="3">
    <source>
        <dbReference type="Pfam" id="PF13511"/>
    </source>
</evidence>
<dbReference type="EMBL" id="JBHSHD010000002">
    <property type="protein sequence ID" value="MFC4818789.1"/>
    <property type="molecule type" value="Genomic_DNA"/>
</dbReference>
<sequence length="217" mass="23531">MLGGSSRLIVCTLALACAGAAAVEKTGRNQYKWRDAGGALHYSDALPPEAAQFGYEVVNGQGVVIRRVERAKTTEEKAAAKAELAKAQALREEADTRARSDAQLLSAYPTQSDLERAQHQKLDLVDQQVNAARISLRSQEQALTDQLAHAAEVERNGKTLPEAQATQIAQTQKQVDAQRAALARRESERAAAAERFAAEAARYRELKAKLAQRSPGQ</sequence>
<comment type="caution">
    <text evidence="4">The sequence shown here is derived from an EMBL/GenBank/DDBJ whole genome shotgun (WGS) entry which is preliminary data.</text>
</comment>
<evidence type="ECO:0000313" key="4">
    <source>
        <dbReference type="EMBL" id="MFC4818789.1"/>
    </source>
</evidence>
<keyword evidence="2" id="KW-0732">Signal</keyword>
<organism evidence="4 5">
    <name type="scientific">Dokdonella ginsengisoli</name>
    <dbReference type="NCBI Taxonomy" id="363846"/>
    <lineage>
        <taxon>Bacteria</taxon>
        <taxon>Pseudomonadati</taxon>
        <taxon>Pseudomonadota</taxon>
        <taxon>Gammaproteobacteria</taxon>
        <taxon>Lysobacterales</taxon>
        <taxon>Rhodanobacteraceae</taxon>
        <taxon>Dokdonella</taxon>
    </lineage>
</organism>
<reference evidence="5" key="1">
    <citation type="journal article" date="2019" name="Int. J. Syst. Evol. Microbiol.">
        <title>The Global Catalogue of Microorganisms (GCM) 10K type strain sequencing project: providing services to taxonomists for standard genome sequencing and annotation.</title>
        <authorList>
            <consortium name="The Broad Institute Genomics Platform"/>
            <consortium name="The Broad Institute Genome Sequencing Center for Infectious Disease"/>
            <person name="Wu L."/>
            <person name="Ma J."/>
        </authorList>
    </citation>
    <scope>NUCLEOTIDE SEQUENCE [LARGE SCALE GENOMIC DNA]</scope>
    <source>
        <strain evidence="5">CCUG 30340</strain>
    </source>
</reference>
<protein>
    <submittedName>
        <fullName evidence="4">DUF4124 domain-containing protein</fullName>
    </submittedName>
</protein>
<accession>A0ABV9QQ88</accession>
<feature type="chain" id="PRO_5046124405" evidence="2">
    <location>
        <begin position="23"/>
        <end position="217"/>
    </location>
</feature>
<keyword evidence="5" id="KW-1185">Reference proteome</keyword>
<dbReference type="RefSeq" id="WP_380018520.1">
    <property type="nucleotide sequence ID" value="NZ_JBHSHD010000002.1"/>
</dbReference>
<keyword evidence="1" id="KW-0175">Coiled coil</keyword>
<proteinExistence type="predicted"/>
<dbReference type="InterPro" id="IPR025392">
    <property type="entry name" value="DUF4124"/>
</dbReference>
<dbReference type="Pfam" id="PF13511">
    <property type="entry name" value="DUF4124"/>
    <property type="match status" value="1"/>
</dbReference>
<feature type="signal peptide" evidence="2">
    <location>
        <begin position="1"/>
        <end position="22"/>
    </location>
</feature>
<feature type="domain" description="DUF4124" evidence="3">
    <location>
        <begin position="29"/>
        <end position="82"/>
    </location>
</feature>
<gene>
    <name evidence="4" type="ORF">ACFO6Q_00545</name>
</gene>